<feature type="domain" description="THIF-type NAD/FAD binding fold" evidence="1">
    <location>
        <begin position="15"/>
        <end position="160"/>
    </location>
</feature>
<comment type="caution">
    <text evidence="2">The sequence shown here is derived from an EMBL/GenBank/DDBJ whole genome shotgun (WGS) entry which is preliminary data.</text>
</comment>
<dbReference type="RefSeq" id="WP_200310197.1">
    <property type="nucleotide sequence ID" value="NZ_JAENIM010000016.1"/>
</dbReference>
<reference evidence="2" key="1">
    <citation type="submission" date="2021-01" db="EMBL/GenBank/DDBJ databases">
        <title>Modified the classification status of verrucomicrobia.</title>
        <authorList>
            <person name="Feng X."/>
        </authorList>
    </citation>
    <scope>NUCLEOTIDE SEQUENCE</scope>
    <source>
        <strain evidence="2">_KCTC 22039</strain>
    </source>
</reference>
<organism evidence="2 3">
    <name type="scientific">Persicirhabdus sediminis</name>
    <dbReference type="NCBI Taxonomy" id="454144"/>
    <lineage>
        <taxon>Bacteria</taxon>
        <taxon>Pseudomonadati</taxon>
        <taxon>Verrucomicrobiota</taxon>
        <taxon>Verrucomicrobiia</taxon>
        <taxon>Verrucomicrobiales</taxon>
        <taxon>Verrucomicrobiaceae</taxon>
        <taxon>Persicirhabdus</taxon>
    </lineage>
</organism>
<protein>
    <submittedName>
        <fullName evidence="2">tRNA cyclic N6-threonylcarbamoyladenosine(37) synthase TcdA</fullName>
    </submittedName>
</protein>
<dbReference type="InterPro" id="IPR045886">
    <property type="entry name" value="ThiF/MoeB/HesA"/>
</dbReference>
<keyword evidence="3" id="KW-1185">Reference proteome</keyword>
<dbReference type="InterPro" id="IPR000594">
    <property type="entry name" value="ThiF_NAD_FAD-bd"/>
</dbReference>
<sequence>MDPIWLERFGGIGRLYGEDELRSFSQAHVLVVGIGGVGSWVVEALARSGIGHITMIDLDEICVTNINRQLHAMDGEVGKQKTTAMRDRILAINPKCEVTCVEGFYSEKNSSNLLHDGIDYVIDAIDVIPPKAHLLAECVKANIPVITCGGAGGRRDPSAIRVGDLARTSGDSLLNQVRKKLRSQYGFPKGIVKGRAKKFHIEAIYSTEQPVYPTCDGGISKQKPNKESMRLNCASGFGSITHMTATFGLFAVSRCLNNIGNFSKPV</sequence>
<gene>
    <name evidence="2" type="primary">tcdA</name>
    <name evidence="2" type="ORF">JIN82_03195</name>
</gene>
<dbReference type="CDD" id="cd00755">
    <property type="entry name" value="YgdL_like"/>
    <property type="match status" value="1"/>
</dbReference>
<proteinExistence type="predicted"/>
<dbReference type="Proteomes" id="UP000624703">
    <property type="component" value="Unassembled WGS sequence"/>
</dbReference>
<dbReference type="PANTHER" id="PTHR43267:SF1">
    <property type="entry name" value="TRNA THREONYLCARBAMOYLADENOSINE DEHYDRATASE"/>
    <property type="match status" value="1"/>
</dbReference>
<dbReference type="EMBL" id="JAENIM010000016">
    <property type="protein sequence ID" value="MBK1790158.1"/>
    <property type="molecule type" value="Genomic_DNA"/>
</dbReference>
<dbReference type="InterPro" id="IPR035985">
    <property type="entry name" value="Ubiquitin-activating_enz"/>
</dbReference>
<evidence type="ECO:0000313" key="3">
    <source>
        <dbReference type="Proteomes" id="UP000624703"/>
    </source>
</evidence>
<accession>A0A8J7SL42</accession>
<dbReference type="PANTHER" id="PTHR43267">
    <property type="entry name" value="TRNA THREONYLCARBAMOYLADENOSINE DEHYDRATASE"/>
    <property type="match status" value="1"/>
</dbReference>
<name>A0A8J7SL42_9BACT</name>
<dbReference type="AlphaFoldDB" id="A0A8J7SL42"/>
<evidence type="ECO:0000259" key="1">
    <source>
        <dbReference type="Pfam" id="PF00899"/>
    </source>
</evidence>
<dbReference type="NCBIfam" id="NF011696">
    <property type="entry name" value="PRK15116.1"/>
    <property type="match status" value="1"/>
</dbReference>
<dbReference type="GO" id="GO:0061503">
    <property type="term" value="F:tRNA threonylcarbamoyladenosine dehydratase"/>
    <property type="evidence" value="ECO:0007669"/>
    <property type="project" value="TreeGrafter"/>
</dbReference>
<evidence type="ECO:0000313" key="2">
    <source>
        <dbReference type="EMBL" id="MBK1790158.1"/>
    </source>
</evidence>
<dbReference type="SUPFAM" id="SSF69572">
    <property type="entry name" value="Activating enzymes of the ubiquitin-like proteins"/>
    <property type="match status" value="1"/>
</dbReference>
<dbReference type="GO" id="GO:0008641">
    <property type="term" value="F:ubiquitin-like modifier activating enzyme activity"/>
    <property type="evidence" value="ECO:0007669"/>
    <property type="project" value="InterPro"/>
</dbReference>
<dbReference type="Gene3D" id="3.40.50.720">
    <property type="entry name" value="NAD(P)-binding Rossmann-like Domain"/>
    <property type="match status" value="1"/>
</dbReference>
<dbReference type="Pfam" id="PF00899">
    <property type="entry name" value="ThiF"/>
    <property type="match status" value="1"/>
</dbReference>
<dbReference type="GO" id="GO:0061504">
    <property type="term" value="P:cyclic threonylcarbamoyladenosine biosynthetic process"/>
    <property type="evidence" value="ECO:0007669"/>
    <property type="project" value="TreeGrafter"/>
</dbReference>